<evidence type="ECO:0000313" key="2">
    <source>
        <dbReference type="EMBL" id="KZS99349.1"/>
    </source>
</evidence>
<name>A0A165ANI5_9APHY</name>
<feature type="compositionally biased region" description="Basic residues" evidence="1">
    <location>
        <begin position="31"/>
        <end position="43"/>
    </location>
</feature>
<dbReference type="EMBL" id="KV427997">
    <property type="protein sequence ID" value="KZS99349.1"/>
    <property type="molecule type" value="Genomic_DNA"/>
</dbReference>
<feature type="region of interest" description="Disordered" evidence="1">
    <location>
        <begin position="215"/>
        <end position="259"/>
    </location>
</feature>
<dbReference type="Proteomes" id="UP000076871">
    <property type="component" value="Unassembled WGS sequence"/>
</dbReference>
<feature type="compositionally biased region" description="Acidic residues" evidence="1">
    <location>
        <begin position="217"/>
        <end position="226"/>
    </location>
</feature>
<dbReference type="AlphaFoldDB" id="A0A165ANI5"/>
<proteinExistence type="predicted"/>
<keyword evidence="3" id="KW-1185">Reference proteome</keyword>
<evidence type="ECO:0000313" key="3">
    <source>
        <dbReference type="Proteomes" id="UP000076871"/>
    </source>
</evidence>
<feature type="region of interest" description="Disordered" evidence="1">
    <location>
        <begin position="1"/>
        <end position="47"/>
    </location>
</feature>
<dbReference type="RefSeq" id="XP_040757090.1">
    <property type="nucleotide sequence ID" value="XM_040913753.1"/>
</dbReference>
<sequence length="259" mass="28795">AIEVSSHDEGDSDSDEVEYVGGNIPNLSPAHPKKGKGRGRKLAKSSGATATFDDQYVRMPVRTFRDRSLPPTYLPLWQKPSIACLCLYCLSSEKVSRTCTLSEFRPKCRKCHRDHKACKWWTRDTAPDVNDPDGWLPLKKLYRRNGWSVPKSPETSVMAKASRHQVSYDRQMRDANTAGSEKATELELPLDTPIDEYEVALAEAPRLLPVSSLPDTLETESEDNDASDVVVVKQEKDVAGPSRRGLVIPPPPRGASLHT</sequence>
<dbReference type="InParanoid" id="A0A165ANI5"/>
<feature type="non-terminal residue" evidence="2">
    <location>
        <position position="1"/>
    </location>
</feature>
<dbReference type="GeneID" id="63830781"/>
<reference evidence="2 3" key="1">
    <citation type="journal article" date="2016" name="Mol. Biol. Evol.">
        <title>Comparative Genomics of Early-Diverging Mushroom-Forming Fungi Provides Insights into the Origins of Lignocellulose Decay Capabilities.</title>
        <authorList>
            <person name="Nagy L.G."/>
            <person name="Riley R."/>
            <person name="Tritt A."/>
            <person name="Adam C."/>
            <person name="Daum C."/>
            <person name="Floudas D."/>
            <person name="Sun H."/>
            <person name="Yadav J.S."/>
            <person name="Pangilinan J."/>
            <person name="Larsson K.H."/>
            <person name="Matsuura K."/>
            <person name="Barry K."/>
            <person name="Labutti K."/>
            <person name="Kuo R."/>
            <person name="Ohm R.A."/>
            <person name="Bhattacharya S.S."/>
            <person name="Shirouzu T."/>
            <person name="Yoshinaga Y."/>
            <person name="Martin F.M."/>
            <person name="Grigoriev I.V."/>
            <person name="Hibbett D.S."/>
        </authorList>
    </citation>
    <scope>NUCLEOTIDE SEQUENCE [LARGE SCALE GENOMIC DNA]</scope>
    <source>
        <strain evidence="2 3">93-53</strain>
    </source>
</reference>
<protein>
    <submittedName>
        <fullName evidence="2">Uncharacterized protein</fullName>
    </submittedName>
</protein>
<accession>A0A165ANI5</accession>
<evidence type="ECO:0000256" key="1">
    <source>
        <dbReference type="SAM" id="MobiDB-lite"/>
    </source>
</evidence>
<feature type="region of interest" description="Disordered" evidence="1">
    <location>
        <begin position="152"/>
        <end position="184"/>
    </location>
</feature>
<organism evidence="2 3">
    <name type="scientific">Laetiporus sulphureus 93-53</name>
    <dbReference type="NCBI Taxonomy" id="1314785"/>
    <lineage>
        <taxon>Eukaryota</taxon>
        <taxon>Fungi</taxon>
        <taxon>Dikarya</taxon>
        <taxon>Basidiomycota</taxon>
        <taxon>Agaricomycotina</taxon>
        <taxon>Agaricomycetes</taxon>
        <taxon>Polyporales</taxon>
        <taxon>Laetiporus</taxon>
    </lineage>
</organism>
<gene>
    <name evidence="2" type="ORF">LAESUDRAFT_765652</name>
</gene>